<dbReference type="AlphaFoldDB" id="A0A432CXJ6"/>
<proteinExistence type="predicted"/>
<sequence>MELKKIGAIGGAISLALCWPLAVGHIGQKVIEDGVVSLNNESVQAEIVEYDRGYFSSTVTTRYTVTDPTLAEQFAIDGLPSTILVHSDLSHGLLSLSAVSTLKDMPEFPLTLNTTTQLNGNTDYELTLSNWNQVTEGAEGAIVSVSPSTLKGHVSVLGDITYDLDIPSVEIDFNSGEKVLLSGLTGQGEGKKMNSFWLGEQTMKVGKASILDVSQQPLFALSDSQYSFNSSFDELAKTVSSGHKVELNNLLTADGEVDSVSIDLSFGDLDSESFEHLVNLYQNNPMLTSADIESAIPYVENLFSKGFYLAMNKMAVKLSDQSEFESRWKLTVPEGTSNVAQNPMMILPALTGQLDTFFSSGLVKEYPFIQQGVDEAMIMELIQETDKGYQIHAELKEGNLVFENGQQIPLMALILPALIQP</sequence>
<gene>
    <name evidence="1" type="ORF">EJ063_07170</name>
</gene>
<keyword evidence="2" id="KW-1185">Reference proteome</keyword>
<evidence type="ECO:0000313" key="2">
    <source>
        <dbReference type="Proteomes" id="UP000268973"/>
    </source>
</evidence>
<name>A0A432CXJ6_9VIBR</name>
<dbReference type="Pfam" id="PF06097">
    <property type="entry name" value="DUF945"/>
    <property type="match status" value="1"/>
</dbReference>
<accession>A0A432CXJ6</accession>
<comment type="caution">
    <text evidence="1">The sequence shown here is derived from an EMBL/GenBank/DDBJ whole genome shotgun (WGS) entry which is preliminary data.</text>
</comment>
<dbReference type="Proteomes" id="UP000268973">
    <property type="component" value="Unassembled WGS sequence"/>
</dbReference>
<organism evidence="1 2">
    <name type="scientific">Vibrio aquaticus</name>
    <dbReference type="NCBI Taxonomy" id="2496559"/>
    <lineage>
        <taxon>Bacteria</taxon>
        <taxon>Pseudomonadati</taxon>
        <taxon>Pseudomonadota</taxon>
        <taxon>Gammaproteobacteria</taxon>
        <taxon>Vibrionales</taxon>
        <taxon>Vibrionaceae</taxon>
        <taxon>Vibrio</taxon>
    </lineage>
</organism>
<dbReference type="EMBL" id="RXZH01000002">
    <property type="protein sequence ID" value="RTZ16572.1"/>
    <property type="molecule type" value="Genomic_DNA"/>
</dbReference>
<dbReference type="RefSeq" id="WP_126573440.1">
    <property type="nucleotide sequence ID" value="NZ_RXZH01000002.1"/>
</dbReference>
<protein>
    <submittedName>
        <fullName evidence="1">DUF945 family protein</fullName>
    </submittedName>
</protein>
<dbReference type="OrthoDB" id="5915128at2"/>
<dbReference type="InterPro" id="IPR010352">
    <property type="entry name" value="DUF945"/>
</dbReference>
<evidence type="ECO:0000313" key="1">
    <source>
        <dbReference type="EMBL" id="RTZ16572.1"/>
    </source>
</evidence>
<reference evidence="1 2" key="1">
    <citation type="submission" date="2018-12" db="EMBL/GenBank/DDBJ databases">
        <title>Vibrio sp. isolated from China Sea.</title>
        <authorList>
            <person name="Li Y."/>
        </authorList>
    </citation>
    <scope>NUCLEOTIDE SEQUENCE [LARGE SCALE GENOMIC DNA]</scope>
    <source>
        <strain evidence="1 2">BEI207</strain>
    </source>
</reference>